<accession>A0A0L6CL27</accession>
<dbReference type="STRING" id="1631356.VV01_16275"/>
<proteinExistence type="predicted"/>
<protein>
    <submittedName>
        <fullName evidence="2">Uncharacterized protein</fullName>
    </submittedName>
</protein>
<reference evidence="3" key="1">
    <citation type="submission" date="2015-03" db="EMBL/GenBank/DDBJ databases">
        <title>Luteipulveratus halotolerans sp. nov., a novel actinobacterium (Dermacoccaceae) from Sarawak, Malaysia.</title>
        <authorList>
            <person name="Juboi H."/>
            <person name="Basik A."/>
            <person name="Shamsul S.S."/>
            <person name="Arnold P."/>
            <person name="Schmitt E.K."/>
            <person name="Sanglier J.-J."/>
            <person name="Yeo T."/>
        </authorList>
    </citation>
    <scope>NUCLEOTIDE SEQUENCE [LARGE SCALE GENOMIC DNA]</scope>
    <source>
        <strain evidence="3">C296001</strain>
    </source>
</reference>
<keyword evidence="3" id="KW-1185">Reference proteome</keyword>
<feature type="transmembrane region" description="Helical" evidence="1">
    <location>
        <begin position="34"/>
        <end position="53"/>
    </location>
</feature>
<keyword evidence="1" id="KW-0812">Transmembrane</keyword>
<keyword evidence="1" id="KW-0472">Membrane</keyword>
<comment type="caution">
    <text evidence="2">The sequence shown here is derived from an EMBL/GenBank/DDBJ whole genome shotgun (WGS) entry which is preliminary data.</text>
</comment>
<evidence type="ECO:0000313" key="3">
    <source>
        <dbReference type="Proteomes" id="UP000037397"/>
    </source>
</evidence>
<gene>
    <name evidence="2" type="ORF">VV01_16275</name>
</gene>
<dbReference type="Proteomes" id="UP000037397">
    <property type="component" value="Unassembled WGS sequence"/>
</dbReference>
<evidence type="ECO:0000256" key="1">
    <source>
        <dbReference type="SAM" id="Phobius"/>
    </source>
</evidence>
<keyword evidence="1" id="KW-1133">Transmembrane helix</keyword>
<evidence type="ECO:0000313" key="2">
    <source>
        <dbReference type="EMBL" id="KNX38350.1"/>
    </source>
</evidence>
<sequence length="77" mass="7754">MNHAAAFVMTYVAQTVEGLRAKKESGQGSVEYAGVVFVVAAIIGAVIAAAELLTDTSVAQAIMNKLSSAVGSVNSAP</sequence>
<organism evidence="2 3">
    <name type="scientific">Luteipulveratus halotolerans</name>
    <dbReference type="NCBI Taxonomy" id="1631356"/>
    <lineage>
        <taxon>Bacteria</taxon>
        <taxon>Bacillati</taxon>
        <taxon>Actinomycetota</taxon>
        <taxon>Actinomycetes</taxon>
        <taxon>Micrococcales</taxon>
        <taxon>Dermacoccaceae</taxon>
        <taxon>Luteipulveratus</taxon>
    </lineage>
</organism>
<dbReference type="AlphaFoldDB" id="A0A0L6CL27"/>
<dbReference type="EMBL" id="LAIR01000002">
    <property type="protein sequence ID" value="KNX38350.1"/>
    <property type="molecule type" value="Genomic_DNA"/>
</dbReference>
<name>A0A0L6CL27_9MICO</name>